<dbReference type="Gene3D" id="3.40.50.720">
    <property type="entry name" value="NAD(P)-binding Rossmann-like Domain"/>
    <property type="match status" value="1"/>
</dbReference>
<organism evidence="2">
    <name type="scientific">hydrothermal vent metagenome</name>
    <dbReference type="NCBI Taxonomy" id="652676"/>
    <lineage>
        <taxon>unclassified sequences</taxon>
        <taxon>metagenomes</taxon>
        <taxon>ecological metagenomes</taxon>
    </lineage>
</organism>
<dbReference type="CDD" id="cd05233">
    <property type="entry name" value="SDR_c"/>
    <property type="match status" value="1"/>
</dbReference>
<gene>
    <name evidence="2" type="ORF">MGWOODY_Smn3683</name>
</gene>
<dbReference type="PRINTS" id="PR00080">
    <property type="entry name" value="SDRFAMILY"/>
</dbReference>
<dbReference type="AlphaFoldDB" id="A0A160TMB4"/>
<dbReference type="GO" id="GO:0004316">
    <property type="term" value="F:3-oxoacyl-[acyl-carrier-protein] reductase (NADPH) activity"/>
    <property type="evidence" value="ECO:0007669"/>
    <property type="project" value="UniProtKB-EC"/>
</dbReference>
<evidence type="ECO:0000313" key="2">
    <source>
        <dbReference type="EMBL" id="CUS45307.1"/>
    </source>
</evidence>
<evidence type="ECO:0000256" key="1">
    <source>
        <dbReference type="ARBA" id="ARBA00006484"/>
    </source>
</evidence>
<accession>A0A160TMB4</accession>
<proteinExistence type="inferred from homology"/>
<dbReference type="Pfam" id="PF13561">
    <property type="entry name" value="adh_short_C2"/>
    <property type="match status" value="1"/>
</dbReference>
<dbReference type="EMBL" id="CZQE01000239">
    <property type="protein sequence ID" value="CUS45307.1"/>
    <property type="molecule type" value="Genomic_DNA"/>
</dbReference>
<dbReference type="EC" id="1.1.1.100" evidence="2"/>
<keyword evidence="2" id="KW-0560">Oxidoreductase</keyword>
<dbReference type="PRINTS" id="PR00081">
    <property type="entry name" value="GDHRDH"/>
</dbReference>
<dbReference type="InterPro" id="IPR036291">
    <property type="entry name" value="NAD(P)-bd_dom_sf"/>
</dbReference>
<dbReference type="GO" id="GO:0030497">
    <property type="term" value="P:fatty acid elongation"/>
    <property type="evidence" value="ECO:0007669"/>
    <property type="project" value="TreeGrafter"/>
</dbReference>
<dbReference type="SUPFAM" id="SSF51735">
    <property type="entry name" value="NAD(P)-binding Rossmann-fold domains"/>
    <property type="match status" value="1"/>
</dbReference>
<sequence>MARAMTNILLTGSSRGIGAAIAVALARPGIHLIGQGTASGIPADFADPAAPQALWESALELFEGRVDVLINNAGVFEANPVDRPHDEWVADWERTMRINLTASAELCRLAVRHWQERKSGGRIVNIASRAAYRGDSPAHWHYAASKAGMVAMTKSIARGYAAQGILAFAVCPGFTMTGMAEEYLASRGGDALLADIPLGRVAMPEEVAEAARFLALDAPPSMTGGVIDVNGASYVR</sequence>
<comment type="similarity">
    <text evidence="1">Belongs to the short-chain dehydrogenases/reductases (SDR) family.</text>
</comment>
<name>A0A160TMB4_9ZZZZ</name>
<dbReference type="PANTHER" id="PTHR42760">
    <property type="entry name" value="SHORT-CHAIN DEHYDROGENASES/REDUCTASES FAMILY MEMBER"/>
    <property type="match status" value="1"/>
</dbReference>
<reference evidence="2" key="1">
    <citation type="submission" date="2015-10" db="EMBL/GenBank/DDBJ databases">
        <authorList>
            <person name="Gilbert D.G."/>
        </authorList>
    </citation>
    <scope>NUCLEOTIDE SEQUENCE</scope>
</reference>
<dbReference type="PANTHER" id="PTHR42760:SF135">
    <property type="entry name" value="BLL7886 PROTEIN"/>
    <property type="match status" value="1"/>
</dbReference>
<protein>
    <submittedName>
        <fullName evidence="2">3-oxoacyl-[acyl-carrier protein] reductase</fullName>
        <ecNumber evidence="2">1.1.1.100</ecNumber>
    </submittedName>
</protein>
<dbReference type="InterPro" id="IPR002347">
    <property type="entry name" value="SDR_fam"/>
</dbReference>